<dbReference type="PANTHER" id="PTHR30336">
    <property type="entry name" value="INNER MEMBRANE PROTEIN, PROBABLE PERMEASE"/>
    <property type="match status" value="1"/>
</dbReference>
<reference evidence="3 4" key="1">
    <citation type="submission" date="2016-10" db="EMBL/GenBank/DDBJ databases">
        <authorList>
            <person name="de Groot N.N."/>
        </authorList>
    </citation>
    <scope>NUCLEOTIDE SEQUENCE [LARGE SCALE GENOMIC DNA]</scope>
    <source>
        <strain evidence="3 4">DSM 9179</strain>
    </source>
</reference>
<dbReference type="InterPro" id="IPR003848">
    <property type="entry name" value="DUF218"/>
</dbReference>
<dbReference type="CDD" id="cd06259">
    <property type="entry name" value="YdcF-like"/>
    <property type="match status" value="1"/>
</dbReference>
<dbReference type="InterPro" id="IPR051599">
    <property type="entry name" value="Cell_Envelope_Assoc"/>
</dbReference>
<dbReference type="OrthoDB" id="9782395at2"/>
<evidence type="ECO:0000259" key="2">
    <source>
        <dbReference type="Pfam" id="PF02698"/>
    </source>
</evidence>
<dbReference type="RefSeq" id="WP_092455246.1">
    <property type="nucleotide sequence ID" value="NZ_FOJI01000011.1"/>
</dbReference>
<feature type="transmembrane region" description="Helical" evidence="1">
    <location>
        <begin position="59"/>
        <end position="84"/>
    </location>
</feature>
<dbReference type="InterPro" id="IPR014729">
    <property type="entry name" value="Rossmann-like_a/b/a_fold"/>
</dbReference>
<keyword evidence="4" id="KW-1185">Reference proteome</keyword>
<dbReference type="Pfam" id="PF02698">
    <property type="entry name" value="DUF218"/>
    <property type="match status" value="1"/>
</dbReference>
<dbReference type="STRING" id="99656.SAMN05421659_111148"/>
<protein>
    <submittedName>
        <fullName evidence="3">Uncharacterized SAM-binding protein YcdF, DUF218 family</fullName>
    </submittedName>
</protein>
<accession>A0A1I0R3D1</accession>
<evidence type="ECO:0000313" key="3">
    <source>
        <dbReference type="EMBL" id="SEW34995.1"/>
    </source>
</evidence>
<dbReference type="GO" id="GO:0000270">
    <property type="term" value="P:peptidoglycan metabolic process"/>
    <property type="evidence" value="ECO:0007669"/>
    <property type="project" value="TreeGrafter"/>
</dbReference>
<dbReference type="EMBL" id="FOJI01000011">
    <property type="protein sequence ID" value="SEW34995.1"/>
    <property type="molecule type" value="Genomic_DNA"/>
</dbReference>
<evidence type="ECO:0000313" key="4">
    <source>
        <dbReference type="Proteomes" id="UP000199701"/>
    </source>
</evidence>
<keyword evidence="1" id="KW-0812">Transmembrane</keyword>
<name>A0A1I0R3D1_9FIRM</name>
<dbReference type="PANTHER" id="PTHR30336:SF4">
    <property type="entry name" value="ENVELOPE BIOGENESIS FACTOR ELYC"/>
    <property type="match status" value="1"/>
</dbReference>
<evidence type="ECO:0000256" key="1">
    <source>
        <dbReference type="SAM" id="Phobius"/>
    </source>
</evidence>
<dbReference type="Gene3D" id="3.40.50.620">
    <property type="entry name" value="HUPs"/>
    <property type="match status" value="1"/>
</dbReference>
<gene>
    <name evidence="3" type="ORF">SAMN05421659_111148</name>
</gene>
<dbReference type="Proteomes" id="UP000199701">
    <property type="component" value="Unassembled WGS sequence"/>
</dbReference>
<keyword evidence="1" id="KW-1133">Transmembrane helix</keyword>
<organism evidence="3 4">
    <name type="scientific">[Clostridium] fimetarium</name>
    <dbReference type="NCBI Taxonomy" id="99656"/>
    <lineage>
        <taxon>Bacteria</taxon>
        <taxon>Bacillati</taxon>
        <taxon>Bacillota</taxon>
        <taxon>Clostridia</taxon>
        <taxon>Lachnospirales</taxon>
        <taxon>Lachnospiraceae</taxon>
    </lineage>
</organism>
<dbReference type="GO" id="GO:0005886">
    <property type="term" value="C:plasma membrane"/>
    <property type="evidence" value="ECO:0007669"/>
    <property type="project" value="TreeGrafter"/>
</dbReference>
<feature type="transmembrane region" description="Helical" evidence="1">
    <location>
        <begin position="29"/>
        <end position="47"/>
    </location>
</feature>
<proteinExistence type="predicted"/>
<sequence length="248" mass="27619">MYFIWLVISILCLIYYIVCVNYAGFGAAFVFMWLVAAITFMGIFIVFRMIKINDIVVPLWINIMFTGIVATGVVLFIVLEGLIISKMTAVPKVKCDYIIVLGAQIKGTKVTNSLRERLDTAYDYIILNPETKIIVSGGQGEGEDITEASAMKEYLAARGIESSKIMMENRSYNTNENMKYSVAFIDDKNASVGIVSSNFHIYRSIKLAKAQGLTNVSGIASPCDSILFLNYIVRESIGITKDAVMRNY</sequence>
<dbReference type="GO" id="GO:0043164">
    <property type="term" value="P:Gram-negative-bacterium-type cell wall biogenesis"/>
    <property type="evidence" value="ECO:0007669"/>
    <property type="project" value="TreeGrafter"/>
</dbReference>
<feature type="domain" description="DUF218" evidence="2">
    <location>
        <begin position="96"/>
        <end position="222"/>
    </location>
</feature>
<dbReference type="AlphaFoldDB" id="A0A1I0R3D1"/>
<keyword evidence="1" id="KW-0472">Membrane</keyword>